<evidence type="ECO:0000313" key="3">
    <source>
        <dbReference type="EMBL" id="KHL25382.1"/>
    </source>
</evidence>
<dbReference type="EMBL" id="JTDN01000001">
    <property type="protein sequence ID" value="KHL25382.1"/>
    <property type="molecule type" value="Genomic_DNA"/>
</dbReference>
<proteinExistence type="predicted"/>
<sequence>MVGDPNTQDGGAHLDTTEARAGSTSGTVRRVLILGTLAAIILLSAVWIFGAATSNDDTHEATASERVADSEAAAQENDDTDGLVGMDSDAASFGSEGTSRRLQEN</sequence>
<protein>
    <submittedName>
        <fullName evidence="3">Uncharacterized protein</fullName>
    </submittedName>
</protein>
<keyword evidence="2" id="KW-0812">Transmembrane</keyword>
<keyword evidence="2" id="KW-0472">Membrane</keyword>
<evidence type="ECO:0000313" key="4">
    <source>
        <dbReference type="Proteomes" id="UP000030988"/>
    </source>
</evidence>
<dbReference type="STRING" id="1572751.PK98_01290"/>
<feature type="compositionally biased region" description="Basic and acidic residues" evidence="1">
    <location>
        <begin position="57"/>
        <end position="69"/>
    </location>
</feature>
<evidence type="ECO:0000256" key="2">
    <source>
        <dbReference type="SAM" id="Phobius"/>
    </source>
</evidence>
<dbReference type="Proteomes" id="UP000030988">
    <property type="component" value="Unassembled WGS sequence"/>
</dbReference>
<name>A0A0B2BZC9_9SPHN</name>
<dbReference type="RefSeq" id="WP_039093690.1">
    <property type="nucleotide sequence ID" value="NZ_JTDN01000001.1"/>
</dbReference>
<gene>
    <name evidence="3" type="ORF">PK98_01290</name>
</gene>
<organism evidence="3 4">
    <name type="scientific">Croceibacterium mercuriale</name>
    <dbReference type="NCBI Taxonomy" id="1572751"/>
    <lineage>
        <taxon>Bacteria</taxon>
        <taxon>Pseudomonadati</taxon>
        <taxon>Pseudomonadota</taxon>
        <taxon>Alphaproteobacteria</taxon>
        <taxon>Sphingomonadales</taxon>
        <taxon>Erythrobacteraceae</taxon>
        <taxon>Croceibacterium</taxon>
    </lineage>
</organism>
<feature type="region of interest" description="Disordered" evidence="1">
    <location>
        <begin position="1"/>
        <end position="25"/>
    </location>
</feature>
<feature type="region of interest" description="Disordered" evidence="1">
    <location>
        <begin position="57"/>
        <end position="105"/>
    </location>
</feature>
<keyword evidence="4" id="KW-1185">Reference proteome</keyword>
<dbReference type="AlphaFoldDB" id="A0A0B2BZC9"/>
<reference evidence="3 4" key="1">
    <citation type="submission" date="2014-11" db="EMBL/GenBank/DDBJ databases">
        <title>Draft genome sequence of Kirrobacter mercurialis.</title>
        <authorList>
            <person name="Coil D.A."/>
            <person name="Eisen J.A."/>
        </authorList>
    </citation>
    <scope>NUCLEOTIDE SEQUENCE [LARGE SCALE GENOMIC DNA]</scope>
    <source>
        <strain evidence="3 4">Coronado</strain>
    </source>
</reference>
<evidence type="ECO:0000256" key="1">
    <source>
        <dbReference type="SAM" id="MobiDB-lite"/>
    </source>
</evidence>
<feature type="transmembrane region" description="Helical" evidence="2">
    <location>
        <begin position="31"/>
        <end position="50"/>
    </location>
</feature>
<accession>A0A0B2BZC9</accession>
<keyword evidence="2" id="KW-1133">Transmembrane helix</keyword>
<comment type="caution">
    <text evidence="3">The sequence shown here is derived from an EMBL/GenBank/DDBJ whole genome shotgun (WGS) entry which is preliminary data.</text>
</comment>